<dbReference type="GO" id="GO:0051301">
    <property type="term" value="P:cell division"/>
    <property type="evidence" value="ECO:0007669"/>
    <property type="project" value="UniProtKB-KW"/>
</dbReference>
<dbReference type="GO" id="GO:0005634">
    <property type="term" value="C:nucleus"/>
    <property type="evidence" value="ECO:0007669"/>
    <property type="project" value="UniProtKB-SubCell"/>
</dbReference>
<evidence type="ECO:0000256" key="9">
    <source>
        <dbReference type="ARBA" id="ARBA00022705"/>
    </source>
</evidence>
<evidence type="ECO:0000256" key="1">
    <source>
        <dbReference type="ARBA" id="ARBA00004123"/>
    </source>
</evidence>
<dbReference type="NCBIfam" id="TIGR00564">
    <property type="entry name" value="trpE_most"/>
    <property type="match status" value="1"/>
</dbReference>
<keyword evidence="15" id="KW-0863">Zinc-finger</keyword>
<evidence type="ECO:0000256" key="10">
    <source>
        <dbReference type="ARBA" id="ARBA00022822"/>
    </source>
</evidence>
<dbReference type="EMBL" id="RDQH01000337">
    <property type="protein sequence ID" value="RXH84764.1"/>
    <property type="molecule type" value="Genomic_DNA"/>
</dbReference>
<dbReference type="FunFam" id="3.60.120.10:FF:000003">
    <property type="entry name" value="Anthranilate synthase component 1"/>
    <property type="match status" value="1"/>
</dbReference>
<dbReference type="SMART" id="SM01074">
    <property type="entry name" value="Cdc6_C"/>
    <property type="match status" value="1"/>
</dbReference>
<proteinExistence type="inferred from homology"/>
<dbReference type="Pfam" id="PF13401">
    <property type="entry name" value="AAA_22"/>
    <property type="match status" value="1"/>
</dbReference>
<dbReference type="Gene3D" id="1.10.8.60">
    <property type="match status" value="1"/>
</dbReference>
<dbReference type="SUPFAM" id="SSF56322">
    <property type="entry name" value="ADC synthase"/>
    <property type="match status" value="1"/>
</dbReference>
<dbReference type="InterPro" id="IPR006805">
    <property type="entry name" value="Anth_synth_I_N"/>
</dbReference>
<dbReference type="PANTHER" id="PTHR11236:SF9">
    <property type="entry name" value="ANTHRANILATE SYNTHASE COMPONENT 1"/>
    <property type="match status" value="1"/>
</dbReference>
<evidence type="ECO:0000256" key="11">
    <source>
        <dbReference type="ARBA" id="ARBA00023141"/>
    </source>
</evidence>
<protein>
    <recommendedName>
        <fullName evidence="6">anthranilate synthase</fullName>
        <ecNumber evidence="6">4.1.3.27</ecNumber>
    </recommendedName>
</protein>
<dbReference type="SUPFAM" id="SSF57850">
    <property type="entry name" value="RING/U-box"/>
    <property type="match status" value="1"/>
</dbReference>
<dbReference type="InterPro" id="IPR015890">
    <property type="entry name" value="Chorismate_C"/>
</dbReference>
<evidence type="ECO:0000256" key="14">
    <source>
        <dbReference type="ARBA" id="ARBA00023306"/>
    </source>
</evidence>
<dbReference type="InterPro" id="IPR036388">
    <property type="entry name" value="WH-like_DNA-bd_sf"/>
</dbReference>
<dbReference type="GO" id="GO:0004049">
    <property type="term" value="F:anthranilate synthase activity"/>
    <property type="evidence" value="ECO:0007669"/>
    <property type="project" value="UniProtKB-EC"/>
</dbReference>
<evidence type="ECO:0000256" key="4">
    <source>
        <dbReference type="ARBA" id="ARBA00009562"/>
    </source>
</evidence>
<dbReference type="CDD" id="cd00009">
    <property type="entry name" value="AAA"/>
    <property type="match status" value="1"/>
</dbReference>
<evidence type="ECO:0000256" key="7">
    <source>
        <dbReference type="ARBA" id="ARBA00022605"/>
    </source>
</evidence>
<dbReference type="Proteomes" id="UP000290289">
    <property type="component" value="Chromosome 11"/>
</dbReference>
<feature type="domain" description="RING-type" evidence="17">
    <location>
        <begin position="1258"/>
        <end position="1303"/>
    </location>
</feature>
<dbReference type="Pfam" id="PF22606">
    <property type="entry name" value="Cdc6-ORC-like_ATPase_lid"/>
    <property type="match status" value="1"/>
</dbReference>
<evidence type="ECO:0000313" key="18">
    <source>
        <dbReference type="EMBL" id="RXH84764.1"/>
    </source>
</evidence>
<sequence length="1395" mass="155405">MPAIAKRSFELNEDIMATQSESTPDAVPSAGGSTPPRRRLRSNSSPMKLSPISKPMKLGSPRKRLSTCVNTQANGIEKYFTQKKVQTLCKSVEKSVEKPKWNPKDVKQISEVKEALHVSTVPSTVSCREDEQKRVLEFLKQCIEQEKAGSLYVCGCPGTGKSLSIEKVKQALAGFEEPDVLALNCSSLTKTSDMFTKILGKDQTPKEVKRKTSSLQLLQNLYSQKPLYSRRKMTLVIADELDFLITKDRVVLHDLFMLTTYQFSRCILIGVANAIDLADRFLPRLQSLNCKPMVITFRAYSYDQILRILQQRLITLPYTVFQTPALELCARKVAAASGDMRKALCICRSAIEILEAEVKESAENLNSSSVVDAFFEQQTAPAPAPVVKKQETDVVTIGHMASALSKTFKSPVVDTIQSLPQHQQIILCSAVRLFRGKKKDSTVAQLNKSYIDICKSTFIPPVGIFEFSSMCRVLNDQGLLKLGGQSRDEKLKRVTMNAADEADITFALQGILEIKSMSSESFPADNVPWKPMSGLSLSPVSASRKSPRQLRLFKLETNLLSSSSAMEIRNPSRFGSRQLPSTLPTLSTVSVKFHNRVSSSLSLLRATPRVRTLRCSALSSASLADESEKFVEASKKGNLIPLSRSIFSDHLTPVLAYRCLVKEDDRDAPSFLFESVEPGSNDSNVGRYSVIGAQPSIEIVAKENMVTIMDHREGCRTEEIVEDPMTVPRRIMEGWTPQLLDELPEAFCGGWVGYFSYDTVRYVEKKKLPFPSAPPDDRNLPDVHLGLYDDVIVFDHVDKKAHVIHWVQLDQYSSVDEAFNDGINRLETLLSRVHDIITPRLPAGSIEFNTQLFGTKLEDSSLTSEEYKEAVLEAKEHILAGDIFQIVLSQRFERRTFADPFEIYRALRIVNPSPYMTYLQARGCILVASSPEILTRVKKKTITNRPLAGTVRRGKTPKEDLMLEKQLLNDEKQCAEHIMLVDLGRNDVGKVSKPGSVKVEELMNIERYSHVMHISSTVTGELLDDLTSWDVLRTALPVGTVSGAPKVKAMELIDKLEVTRRGPYSGGFGGISFSGNMDIALALRTIVFPTSFRYDTMYSYKDANKRREWVAHLQAGAGIVADSDPADEQRECENKAAALARAIDLAESSLITARIGSNVTGKGLKDQTLAKVANFLSFSMIRGSWVLCEYIQGMAEVGESSGAKPCEEFWAKLVPSDSRYPDVEISSREIVVCSEILFSSIRKCKWCKISMDAEHAICCNCLNIWHDVVTVAPCFHNFCNGCFSEWLKRSLEKRSSVLCPHCRAVVQFVGRNHFLLNVVDEILQADSSLKRTNDEVAILDSYATIQSNLVVKRAHSQVMKKLIIHQIHALNVVLNMVGSAAIKPLSICNVKHAEE</sequence>
<name>A0A498IRF9_MALDO</name>
<organism evidence="18 19">
    <name type="scientific">Malus domestica</name>
    <name type="common">Apple</name>
    <name type="synonym">Pyrus malus</name>
    <dbReference type="NCBI Taxonomy" id="3750"/>
    <lineage>
        <taxon>Eukaryota</taxon>
        <taxon>Viridiplantae</taxon>
        <taxon>Streptophyta</taxon>
        <taxon>Embryophyta</taxon>
        <taxon>Tracheophyta</taxon>
        <taxon>Spermatophyta</taxon>
        <taxon>Magnoliopsida</taxon>
        <taxon>eudicotyledons</taxon>
        <taxon>Gunneridae</taxon>
        <taxon>Pentapetalae</taxon>
        <taxon>rosids</taxon>
        <taxon>fabids</taxon>
        <taxon>Rosales</taxon>
        <taxon>Rosaceae</taxon>
        <taxon>Amygdaloideae</taxon>
        <taxon>Maleae</taxon>
        <taxon>Malus</taxon>
    </lineage>
</organism>
<dbReference type="PRINTS" id="PR00095">
    <property type="entry name" value="ANTSNTHASEI"/>
</dbReference>
<dbReference type="FunFam" id="1.10.8.60:FF:000102">
    <property type="entry name" value="Cell division control protein"/>
    <property type="match status" value="1"/>
</dbReference>
<dbReference type="Gene3D" id="3.40.50.300">
    <property type="entry name" value="P-loop containing nucleotide triphosphate hydrolases"/>
    <property type="match status" value="1"/>
</dbReference>
<dbReference type="InterPro" id="IPR036390">
    <property type="entry name" value="WH_DNA-bd_sf"/>
</dbReference>
<dbReference type="InterPro" id="IPR001841">
    <property type="entry name" value="Znf_RING"/>
</dbReference>
<keyword evidence="8" id="KW-0132">Cell division</keyword>
<evidence type="ECO:0000313" key="19">
    <source>
        <dbReference type="Proteomes" id="UP000290289"/>
    </source>
</evidence>
<dbReference type="Gene3D" id="3.30.40.10">
    <property type="entry name" value="Zinc/RING finger domain, C3HC4 (zinc finger)"/>
    <property type="match status" value="1"/>
</dbReference>
<comment type="subcellular location">
    <subcellularLocation>
        <location evidence="1">Nucleus</location>
    </subcellularLocation>
</comment>
<dbReference type="InterPro" id="IPR013083">
    <property type="entry name" value="Znf_RING/FYVE/PHD"/>
</dbReference>
<evidence type="ECO:0000256" key="8">
    <source>
        <dbReference type="ARBA" id="ARBA00022618"/>
    </source>
</evidence>
<dbReference type="PROSITE" id="PS50089">
    <property type="entry name" value="ZF_RING_2"/>
    <property type="match status" value="1"/>
</dbReference>
<evidence type="ECO:0000256" key="12">
    <source>
        <dbReference type="ARBA" id="ARBA00023239"/>
    </source>
</evidence>
<dbReference type="InterPro" id="IPR054425">
    <property type="entry name" value="Cdc6_ORC1-like_ATPase_lid"/>
</dbReference>
<dbReference type="Pfam" id="PF04715">
    <property type="entry name" value="Anth_synt_I_N"/>
    <property type="match status" value="1"/>
</dbReference>
<keyword evidence="10" id="KW-0822">Tryptophan biosynthesis</keyword>
<dbReference type="UniPathway" id="UPA00035">
    <property type="reaction ID" value="UER00040"/>
</dbReference>
<evidence type="ECO:0000256" key="6">
    <source>
        <dbReference type="ARBA" id="ARBA00012266"/>
    </source>
</evidence>
<dbReference type="InterPro" id="IPR015163">
    <property type="entry name" value="Cdc6_C"/>
</dbReference>
<dbReference type="SUPFAM" id="SSF52540">
    <property type="entry name" value="P-loop containing nucleoside triphosphate hydrolases"/>
    <property type="match status" value="1"/>
</dbReference>
<evidence type="ECO:0000256" key="3">
    <source>
        <dbReference type="ARBA" id="ARBA00006184"/>
    </source>
</evidence>
<dbReference type="InterPro" id="IPR005801">
    <property type="entry name" value="ADC_synthase"/>
</dbReference>
<keyword evidence="15" id="KW-0479">Metal-binding</keyword>
<dbReference type="GO" id="GO:0006260">
    <property type="term" value="P:DNA replication"/>
    <property type="evidence" value="ECO:0007669"/>
    <property type="project" value="UniProtKB-KW"/>
</dbReference>
<keyword evidence="12" id="KW-0456">Lyase</keyword>
<keyword evidence="11" id="KW-0057">Aromatic amino acid biosynthesis</keyword>
<keyword evidence="15" id="KW-0862">Zinc</keyword>
<feature type="region of interest" description="Disordered" evidence="16">
    <location>
        <begin position="17"/>
        <end position="63"/>
    </location>
</feature>
<evidence type="ECO:0000256" key="5">
    <source>
        <dbReference type="ARBA" id="ARBA00011653"/>
    </source>
</evidence>
<accession>A0A498IRF9</accession>
<dbReference type="Pfam" id="PF09079">
    <property type="entry name" value="WHD_Cdc6"/>
    <property type="match status" value="1"/>
</dbReference>
<dbReference type="GO" id="GO:0008270">
    <property type="term" value="F:zinc ion binding"/>
    <property type="evidence" value="ECO:0007669"/>
    <property type="project" value="UniProtKB-KW"/>
</dbReference>
<keyword evidence="9" id="KW-0235">DNA replication</keyword>
<keyword evidence="19" id="KW-1185">Reference proteome</keyword>
<reference evidence="18 19" key="1">
    <citation type="submission" date="2018-10" db="EMBL/GenBank/DDBJ databases">
        <title>A high-quality apple genome assembly.</title>
        <authorList>
            <person name="Hu J."/>
        </authorList>
    </citation>
    <scope>NUCLEOTIDE SEQUENCE [LARGE SCALE GENOMIC DNA]</scope>
    <source>
        <strain evidence="19">cv. HFTH1</strain>
        <tissue evidence="18">Young leaf</tissue>
    </source>
</reference>
<dbReference type="FunFam" id="3.40.50.300:FF:000547">
    <property type="entry name" value="Cell division control protein"/>
    <property type="match status" value="1"/>
</dbReference>
<dbReference type="InterPro" id="IPR049945">
    <property type="entry name" value="AAA_22"/>
</dbReference>
<dbReference type="PANTHER" id="PTHR11236">
    <property type="entry name" value="AMINOBENZOATE/ANTHRANILATE SYNTHASE"/>
    <property type="match status" value="1"/>
</dbReference>
<comment type="subunit">
    <text evidence="5">Heterotetramer consisting of two non-identical subunits: a beta subunit and a large alpha subunit.</text>
</comment>
<dbReference type="Pfam" id="PF00425">
    <property type="entry name" value="Chorismate_bind"/>
    <property type="match status" value="1"/>
</dbReference>
<dbReference type="GO" id="GO:0000162">
    <property type="term" value="P:L-tryptophan biosynthetic process"/>
    <property type="evidence" value="ECO:0007669"/>
    <property type="project" value="UniProtKB-UniPathway"/>
</dbReference>
<evidence type="ECO:0000256" key="2">
    <source>
        <dbReference type="ARBA" id="ARBA00004873"/>
    </source>
</evidence>
<dbReference type="EC" id="4.1.3.27" evidence="6"/>
<evidence type="ECO:0000256" key="13">
    <source>
        <dbReference type="ARBA" id="ARBA00023242"/>
    </source>
</evidence>
<dbReference type="InterPro" id="IPR027417">
    <property type="entry name" value="P-loop_NTPase"/>
</dbReference>
<comment type="caution">
    <text evidence="18">The sequence shown here is derived from an EMBL/GenBank/DDBJ whole genome shotgun (WGS) entry which is preliminary data.</text>
</comment>
<dbReference type="SUPFAM" id="SSF46785">
    <property type="entry name" value="Winged helix' DNA-binding domain"/>
    <property type="match status" value="1"/>
</dbReference>
<evidence type="ECO:0000256" key="16">
    <source>
        <dbReference type="SAM" id="MobiDB-lite"/>
    </source>
</evidence>
<dbReference type="Gene3D" id="1.10.10.10">
    <property type="entry name" value="Winged helix-like DNA-binding domain superfamily/Winged helix DNA-binding domain"/>
    <property type="match status" value="1"/>
</dbReference>
<comment type="similarity">
    <text evidence="3">Belongs to the CDC6/cdc18 family.</text>
</comment>
<comment type="similarity">
    <text evidence="4">Belongs to the anthranilate synthase component I family.</text>
</comment>
<comment type="pathway">
    <text evidence="2">Amino-acid biosynthesis; L-tryptophan biosynthesis; L-tryptophan from chorismate: step 1/5.</text>
</comment>
<gene>
    <name evidence="18" type="ORF">DVH24_033048</name>
</gene>
<evidence type="ECO:0000259" key="17">
    <source>
        <dbReference type="PROSITE" id="PS50089"/>
    </source>
</evidence>
<dbReference type="InterPro" id="IPR019999">
    <property type="entry name" value="Anth_synth_I-like"/>
</dbReference>
<dbReference type="CDD" id="cd16503">
    <property type="entry name" value="RING-HC_CHFR"/>
    <property type="match status" value="1"/>
</dbReference>
<dbReference type="Gene3D" id="3.60.120.10">
    <property type="entry name" value="Anthranilate synthase"/>
    <property type="match status" value="1"/>
</dbReference>
<dbReference type="GO" id="GO:0016887">
    <property type="term" value="F:ATP hydrolysis activity"/>
    <property type="evidence" value="ECO:0007669"/>
    <property type="project" value="InterPro"/>
</dbReference>
<keyword evidence="14" id="KW-0131">Cell cycle</keyword>
<evidence type="ECO:0000256" key="15">
    <source>
        <dbReference type="PROSITE-ProRule" id="PRU00175"/>
    </source>
</evidence>
<dbReference type="InterPro" id="IPR005256">
    <property type="entry name" value="Anth_synth_I_PabB"/>
</dbReference>
<dbReference type="STRING" id="3750.A0A498IRF9"/>
<keyword evidence="7" id="KW-0028">Amino-acid biosynthesis</keyword>
<keyword evidence="13" id="KW-0539">Nucleus</keyword>